<gene>
    <name evidence="9" type="ORF">CG50_07055</name>
</gene>
<evidence type="ECO:0000313" key="9">
    <source>
        <dbReference type="EMBL" id="KFI25044.1"/>
    </source>
</evidence>
<name>A0A086XSP4_9RHOB</name>
<evidence type="ECO:0000256" key="3">
    <source>
        <dbReference type="ARBA" id="ARBA00022448"/>
    </source>
</evidence>
<dbReference type="GO" id="GO:0016887">
    <property type="term" value="F:ATP hydrolysis activity"/>
    <property type="evidence" value="ECO:0007669"/>
    <property type="project" value="InterPro"/>
</dbReference>
<dbReference type="Pfam" id="PF08352">
    <property type="entry name" value="oligo_HPY"/>
    <property type="match status" value="1"/>
</dbReference>
<dbReference type="EMBL" id="JFZB01000029">
    <property type="protein sequence ID" value="KFI25044.1"/>
    <property type="molecule type" value="Genomic_DNA"/>
</dbReference>
<dbReference type="InterPro" id="IPR027417">
    <property type="entry name" value="P-loop_NTPase"/>
</dbReference>
<evidence type="ECO:0000256" key="6">
    <source>
        <dbReference type="ARBA" id="ARBA00022840"/>
    </source>
</evidence>
<keyword evidence="3" id="KW-0813">Transport</keyword>
<feature type="domain" description="ABC transporter" evidence="8">
    <location>
        <begin position="13"/>
        <end position="262"/>
    </location>
</feature>
<comment type="caution">
    <text evidence="9">The sequence shown here is derived from an EMBL/GenBank/DDBJ whole genome shotgun (WGS) entry which is preliminary data.</text>
</comment>
<dbReference type="PANTHER" id="PTHR43297">
    <property type="entry name" value="OLIGOPEPTIDE TRANSPORT ATP-BINDING PROTEIN APPD"/>
    <property type="match status" value="1"/>
</dbReference>
<evidence type="ECO:0000256" key="5">
    <source>
        <dbReference type="ARBA" id="ARBA00022741"/>
    </source>
</evidence>
<evidence type="ECO:0000256" key="1">
    <source>
        <dbReference type="ARBA" id="ARBA00004417"/>
    </source>
</evidence>
<dbReference type="InterPro" id="IPR013563">
    <property type="entry name" value="Oligopep_ABC_C"/>
</dbReference>
<dbReference type="AlphaFoldDB" id="A0A086XSP4"/>
<evidence type="ECO:0000256" key="7">
    <source>
        <dbReference type="ARBA" id="ARBA00023136"/>
    </source>
</evidence>
<dbReference type="GO" id="GO:0015833">
    <property type="term" value="P:peptide transport"/>
    <property type="evidence" value="ECO:0007669"/>
    <property type="project" value="InterPro"/>
</dbReference>
<dbReference type="InterPro" id="IPR050388">
    <property type="entry name" value="ABC_Ni/Peptide_Import"/>
</dbReference>
<dbReference type="OrthoDB" id="7957282at2"/>
<evidence type="ECO:0000256" key="2">
    <source>
        <dbReference type="ARBA" id="ARBA00005417"/>
    </source>
</evidence>
<dbReference type="GO" id="GO:0005524">
    <property type="term" value="F:ATP binding"/>
    <property type="evidence" value="ECO:0007669"/>
    <property type="project" value="UniProtKB-KW"/>
</dbReference>
<dbReference type="InterPro" id="IPR003593">
    <property type="entry name" value="AAA+_ATPase"/>
</dbReference>
<dbReference type="SMART" id="SM00382">
    <property type="entry name" value="AAA"/>
    <property type="match status" value="1"/>
</dbReference>
<dbReference type="PROSITE" id="PS50893">
    <property type="entry name" value="ABC_TRANSPORTER_2"/>
    <property type="match status" value="1"/>
</dbReference>
<dbReference type="NCBIfam" id="TIGR01727">
    <property type="entry name" value="oligo_HPY"/>
    <property type="match status" value="1"/>
</dbReference>
<dbReference type="GO" id="GO:0005886">
    <property type="term" value="C:plasma membrane"/>
    <property type="evidence" value="ECO:0007669"/>
    <property type="project" value="UniProtKB-SubCell"/>
</dbReference>
<dbReference type="InterPro" id="IPR003439">
    <property type="entry name" value="ABC_transporter-like_ATP-bd"/>
</dbReference>
<keyword evidence="7" id="KW-0472">Membrane</keyword>
<dbReference type="eggNOG" id="COG0444">
    <property type="taxonomic scope" value="Bacteria"/>
</dbReference>
<dbReference type="PANTHER" id="PTHR43297:SF2">
    <property type="entry name" value="DIPEPTIDE TRANSPORT ATP-BINDING PROTEIN DPPD"/>
    <property type="match status" value="1"/>
</dbReference>
<reference evidence="9 10" key="1">
    <citation type="submission" date="2014-03" db="EMBL/GenBank/DDBJ databases">
        <title>Genome of Paenirhodobacter enshiensis DW2-9.</title>
        <authorList>
            <person name="Wang D."/>
            <person name="Wang G."/>
        </authorList>
    </citation>
    <scope>NUCLEOTIDE SEQUENCE [LARGE SCALE GENOMIC DNA]</scope>
    <source>
        <strain evidence="9 10">DW2-9</strain>
    </source>
</reference>
<keyword evidence="10" id="KW-1185">Reference proteome</keyword>
<protein>
    <submittedName>
        <fullName evidence="9">Methionine ABC transporter ATP-binding protein</fullName>
    </submittedName>
</protein>
<organism evidence="9 10">
    <name type="scientific">Paenirhodobacter enshiensis</name>
    <dbReference type="NCBI Taxonomy" id="1105367"/>
    <lineage>
        <taxon>Bacteria</taxon>
        <taxon>Pseudomonadati</taxon>
        <taxon>Pseudomonadota</taxon>
        <taxon>Alphaproteobacteria</taxon>
        <taxon>Rhodobacterales</taxon>
        <taxon>Rhodobacter group</taxon>
        <taxon>Paenirhodobacter</taxon>
    </lineage>
</organism>
<dbReference type="InterPro" id="IPR017871">
    <property type="entry name" value="ABC_transporter-like_CS"/>
</dbReference>
<dbReference type="Pfam" id="PF00005">
    <property type="entry name" value="ABC_tran"/>
    <property type="match status" value="1"/>
</dbReference>
<evidence type="ECO:0000259" key="8">
    <source>
        <dbReference type="PROSITE" id="PS50893"/>
    </source>
</evidence>
<dbReference type="SUPFAM" id="SSF52540">
    <property type="entry name" value="P-loop containing nucleoside triphosphate hydrolases"/>
    <property type="match status" value="1"/>
</dbReference>
<dbReference type="FunFam" id="3.40.50.300:FF:000016">
    <property type="entry name" value="Oligopeptide ABC transporter ATP-binding component"/>
    <property type="match status" value="1"/>
</dbReference>
<dbReference type="GO" id="GO:0055085">
    <property type="term" value="P:transmembrane transport"/>
    <property type="evidence" value="ECO:0007669"/>
    <property type="project" value="UniProtKB-ARBA"/>
</dbReference>
<evidence type="ECO:0000256" key="4">
    <source>
        <dbReference type="ARBA" id="ARBA00022475"/>
    </source>
</evidence>
<accession>A0A086XSP4</accession>
<comment type="subcellular location">
    <subcellularLocation>
        <location evidence="1">Cell inner membrane</location>
        <topology evidence="1">Peripheral membrane protein</topology>
    </subcellularLocation>
</comment>
<evidence type="ECO:0000313" key="10">
    <source>
        <dbReference type="Proteomes" id="UP000028824"/>
    </source>
</evidence>
<dbReference type="CDD" id="cd03257">
    <property type="entry name" value="ABC_NikE_OppD_transporters"/>
    <property type="match status" value="1"/>
</dbReference>
<comment type="similarity">
    <text evidence="2">Belongs to the ABC transporter superfamily.</text>
</comment>
<proteinExistence type="inferred from homology"/>
<dbReference type="PROSITE" id="PS00211">
    <property type="entry name" value="ABC_TRANSPORTER_1"/>
    <property type="match status" value="1"/>
</dbReference>
<keyword evidence="5" id="KW-0547">Nucleotide-binding</keyword>
<dbReference type="STRING" id="1105367.CG50_07055"/>
<keyword evidence="6 9" id="KW-0067">ATP-binding</keyword>
<dbReference type="Gene3D" id="3.40.50.300">
    <property type="entry name" value="P-loop containing nucleotide triphosphate hydrolases"/>
    <property type="match status" value="1"/>
</dbReference>
<dbReference type="RefSeq" id="WP_036638913.1">
    <property type="nucleotide sequence ID" value="NZ_JFZB01000029.1"/>
</dbReference>
<sequence length="340" mass="36220">MERERHETPPAVLSLRDLTVSLPGGAGRFDIVRGVSLDLRRGEILGLVGESGSGKSLTLKAIMRLLPGAMQTRGSVIWKGQDVLAADAGTLRRLRGAEMSMIFQEPMTALNPVLSIGRQIDESLKAHTALDRRARHRRAVELLDLVGIPSAERRLRDYPFRFSGGMRQRAMIAIALACDPQLVLADEPTTALDVTIQDQILQLLLRLRDELGLSVIFVTHDLGVVSEICDRTAIMYAGEIVETGATRTVLSAPLHPYTQGLLRSMPGAASADGRLNAIPGQPPQPAARAPGCAFAPRCAMAGPACSVTDPVLGPVLGSVRAGHASACLRATDLIAEGGQP</sequence>
<dbReference type="Proteomes" id="UP000028824">
    <property type="component" value="Unassembled WGS sequence"/>
</dbReference>
<keyword evidence="4" id="KW-1003">Cell membrane</keyword>